<reference evidence="1 2" key="1">
    <citation type="journal article" date="2018" name="PLoS Pathog.">
        <title>Evolution of structural diversity of trichothecenes, a family of toxins produced by plant pathogenic and entomopathogenic fungi.</title>
        <authorList>
            <person name="Proctor R.H."/>
            <person name="McCormick S.P."/>
            <person name="Kim H.S."/>
            <person name="Cardoza R.E."/>
            <person name="Stanley A.M."/>
            <person name="Lindo L."/>
            <person name="Kelly A."/>
            <person name="Brown D.W."/>
            <person name="Lee T."/>
            <person name="Vaughan M.M."/>
            <person name="Alexander N.J."/>
            <person name="Busman M."/>
            <person name="Gutierrez S."/>
        </authorList>
    </citation>
    <scope>NUCLEOTIDE SEQUENCE [LARGE SCALE GENOMIC DNA]</scope>
    <source>
        <strain evidence="1 2">NRRL 20695</strain>
    </source>
</reference>
<name>A0A395S3R9_9HYPO</name>
<sequence>MENPSKTLNKEEINRAKRKKVRKTLFWIAVRHTAMAMVLPGLGNALMAKYDIVDVYNANMSGFERS</sequence>
<comment type="caution">
    <text evidence="1">The sequence shown here is derived from an EMBL/GenBank/DDBJ whole genome shotgun (WGS) entry which is preliminary data.</text>
</comment>
<protein>
    <submittedName>
        <fullName evidence="1">Uncharacterized protein</fullName>
    </submittedName>
</protein>
<dbReference type="AlphaFoldDB" id="A0A395S3R9"/>
<gene>
    <name evidence="1" type="ORF">FLONG3_8676</name>
</gene>
<dbReference type="Proteomes" id="UP000266234">
    <property type="component" value="Unassembled WGS sequence"/>
</dbReference>
<organism evidence="1 2">
    <name type="scientific">Fusarium longipes</name>
    <dbReference type="NCBI Taxonomy" id="694270"/>
    <lineage>
        <taxon>Eukaryota</taxon>
        <taxon>Fungi</taxon>
        <taxon>Dikarya</taxon>
        <taxon>Ascomycota</taxon>
        <taxon>Pezizomycotina</taxon>
        <taxon>Sordariomycetes</taxon>
        <taxon>Hypocreomycetidae</taxon>
        <taxon>Hypocreales</taxon>
        <taxon>Nectriaceae</taxon>
        <taxon>Fusarium</taxon>
    </lineage>
</organism>
<keyword evidence="2" id="KW-1185">Reference proteome</keyword>
<dbReference type="EMBL" id="PXOG01000212">
    <property type="protein sequence ID" value="RGP67018.1"/>
    <property type="molecule type" value="Genomic_DNA"/>
</dbReference>
<evidence type="ECO:0000313" key="2">
    <source>
        <dbReference type="Proteomes" id="UP000266234"/>
    </source>
</evidence>
<evidence type="ECO:0000313" key="1">
    <source>
        <dbReference type="EMBL" id="RGP67018.1"/>
    </source>
</evidence>
<accession>A0A395S3R9</accession>
<proteinExistence type="predicted"/>